<keyword evidence="1" id="KW-0175">Coiled coil</keyword>
<proteinExistence type="predicted"/>
<gene>
    <name evidence="3" type="ORF">FGO68_gene16164</name>
</gene>
<reference evidence="3" key="1">
    <citation type="submission" date="2019-06" db="EMBL/GenBank/DDBJ databases">
        <authorList>
            <person name="Zheng W."/>
        </authorList>
    </citation>
    <scope>NUCLEOTIDE SEQUENCE</scope>
    <source>
        <strain evidence="3">QDHG01</strain>
    </source>
</reference>
<evidence type="ECO:0000256" key="1">
    <source>
        <dbReference type="SAM" id="Coils"/>
    </source>
</evidence>
<comment type="caution">
    <text evidence="3">The sequence shown here is derived from an EMBL/GenBank/DDBJ whole genome shotgun (WGS) entry which is preliminary data.</text>
</comment>
<evidence type="ECO:0000313" key="3">
    <source>
        <dbReference type="EMBL" id="TNV79039.1"/>
    </source>
</evidence>
<sequence>MDSHFTPGAGEDDCHGTPGYGGDATPGGEPKDEDDLDEKEMGDTTVQVNEMLKADKEMDQAFLGIVNTLQDYLVKSQELSDSIGELEEQLRKDVQRGLTPEEFKEKNKYIIARLNAQKMRKKQIDQQIVLLEAKSHVMMREQTKFKKTRDSLMKRYYERKGVHLEGQKQQEQDDENEINEEMKLIEEKLKEIEAFNARNFKVDKQLLNHFEQAFEDMDYEIVTAPFIEYTEANPPPYLPDASKWINIVVQAQQEKSLTQKDKEDLNSIQPLIQRAQTVVKKKR</sequence>
<evidence type="ECO:0000256" key="2">
    <source>
        <dbReference type="SAM" id="MobiDB-lite"/>
    </source>
</evidence>
<feature type="compositionally biased region" description="Acidic residues" evidence="2">
    <location>
        <begin position="31"/>
        <end position="40"/>
    </location>
</feature>
<keyword evidence="4" id="KW-1185">Reference proteome</keyword>
<accession>A0A8J8T1T6</accession>
<dbReference type="AlphaFoldDB" id="A0A8J8T1T6"/>
<dbReference type="Proteomes" id="UP000785679">
    <property type="component" value="Unassembled WGS sequence"/>
</dbReference>
<evidence type="ECO:0000313" key="4">
    <source>
        <dbReference type="Proteomes" id="UP000785679"/>
    </source>
</evidence>
<organism evidence="3 4">
    <name type="scientific">Halteria grandinella</name>
    <dbReference type="NCBI Taxonomy" id="5974"/>
    <lineage>
        <taxon>Eukaryota</taxon>
        <taxon>Sar</taxon>
        <taxon>Alveolata</taxon>
        <taxon>Ciliophora</taxon>
        <taxon>Intramacronucleata</taxon>
        <taxon>Spirotrichea</taxon>
        <taxon>Stichotrichia</taxon>
        <taxon>Sporadotrichida</taxon>
        <taxon>Halteriidae</taxon>
        <taxon>Halteria</taxon>
    </lineage>
</organism>
<feature type="region of interest" description="Disordered" evidence="2">
    <location>
        <begin position="1"/>
        <end position="44"/>
    </location>
</feature>
<dbReference type="EMBL" id="RRYP01009475">
    <property type="protein sequence ID" value="TNV79039.1"/>
    <property type="molecule type" value="Genomic_DNA"/>
</dbReference>
<name>A0A8J8T1T6_HALGN</name>
<feature type="coiled-coil region" evidence="1">
    <location>
        <begin position="168"/>
        <end position="198"/>
    </location>
</feature>
<protein>
    <submittedName>
        <fullName evidence="3">Uncharacterized protein</fullName>
    </submittedName>
</protein>
<dbReference type="OrthoDB" id="10626947at2759"/>